<comment type="subcellular location">
    <subcellularLocation>
        <location evidence="1">Endomembrane system</location>
    </subcellularLocation>
</comment>
<feature type="region of interest" description="Disordered" evidence="6">
    <location>
        <begin position="671"/>
        <end position="763"/>
    </location>
</feature>
<comment type="similarity">
    <text evidence="2">Belongs to the VAC14 family.</text>
</comment>
<feature type="compositionally biased region" description="Low complexity" evidence="6">
    <location>
        <begin position="722"/>
        <end position="731"/>
    </location>
</feature>
<organism evidence="8 9">
    <name type="scientific">Chlamydomonas eustigma</name>
    <dbReference type="NCBI Taxonomy" id="1157962"/>
    <lineage>
        <taxon>Eukaryota</taxon>
        <taxon>Viridiplantae</taxon>
        <taxon>Chlorophyta</taxon>
        <taxon>core chlorophytes</taxon>
        <taxon>Chlorophyceae</taxon>
        <taxon>CS clade</taxon>
        <taxon>Chlamydomonadales</taxon>
        <taxon>Chlamydomonadaceae</taxon>
        <taxon>Chlamydomonas</taxon>
    </lineage>
</organism>
<evidence type="ECO:0000256" key="5">
    <source>
        <dbReference type="PROSITE-ProRule" id="PRU00103"/>
    </source>
</evidence>
<gene>
    <name evidence="8" type="ORF">CEUSTIGMA_g6308.t1</name>
</gene>
<dbReference type="InterPro" id="IPR021841">
    <property type="entry name" value="VAC14_Fig4p-bd"/>
</dbReference>
<dbReference type="InterPro" id="IPR026825">
    <property type="entry name" value="Vac14"/>
</dbReference>
<keyword evidence="3" id="KW-0677">Repeat</keyword>
<dbReference type="PANTHER" id="PTHR16023">
    <property type="entry name" value="TAX1 BINDING PROTEIN-RELATED"/>
    <property type="match status" value="1"/>
</dbReference>
<accession>A0A250X7H7</accession>
<dbReference type="InterPro" id="IPR021133">
    <property type="entry name" value="HEAT_type_2"/>
</dbReference>
<sequence>MVNAEDLLPPSVVRLVGDKLYEKRKVAALEVEQIVKKLAAANDQRTIWNIIDRLISEFAFSQQANHRKGALLCLAAATVGLGEPTEAHLRQIVPPVLHSFTDQDSRVRYYACEALYNIAKVARETFISFFNEVFDAMFRLCADSETNVQNAVQFLDNLVKDIVTGNPQAFNIEAFIPKLREYLRVQNPNKRQFLISWITALDSVPDLDMLVYLPQFLDGLMNMLSDPSREIRAAAESSMTEFLMEIHTTRTIDFNGLSRILVDKSYSQDEATRLTAMRWLKNFVEMGSTQLVEQYPFILGAVLTNISTSSREVQQASADTNAGLLSLPDTAWATVDTAAILSSLGRELKSEQEPTRLEALKWVNFLLHRVQVQVLEQLPALLPALLDSLSAGSEPVVVAALGVLAAIAACPHQFRPVLISLLDRFRGETGTQLLQRGGALVIRRLCGHMGSEKVFTELSQILDEEEDLSFASTMVQALNLILLTSPEVRELRDQLREAGASPPGAALFASLYPCWTHSTGAVLSLCFLAQAYDHAFDMIQCFRSLPMGAEVLLQMDRLVTLLETPCFTFLRLQLLQPRRHPALLRAMYSLLMLLPQSNAWRTLNTRMQSIPIFALMQLDLPLGNVAVGVAHASFAGSGNDGSDAEPLGLQADFPALLEVFMARQHRHMLAEERGSSGAPIPPSAPTATSSGGGMAGSEEGTSAPASGGGPPDLSKQQGMQGRSVSRLVSSVGPNATLSGGAIFPSRRSSDGGGTTVEDIKASS</sequence>
<dbReference type="GO" id="GO:0070772">
    <property type="term" value="C:PAS complex"/>
    <property type="evidence" value="ECO:0007669"/>
    <property type="project" value="InterPro"/>
</dbReference>
<dbReference type="Proteomes" id="UP000232323">
    <property type="component" value="Unassembled WGS sequence"/>
</dbReference>
<evidence type="ECO:0000256" key="1">
    <source>
        <dbReference type="ARBA" id="ARBA00004308"/>
    </source>
</evidence>
<keyword evidence="4" id="KW-0472">Membrane</keyword>
<evidence type="ECO:0000313" key="8">
    <source>
        <dbReference type="EMBL" id="GAX78869.1"/>
    </source>
</evidence>
<evidence type="ECO:0000256" key="3">
    <source>
        <dbReference type="ARBA" id="ARBA00022737"/>
    </source>
</evidence>
<feature type="repeat" description="HEAT" evidence="5">
    <location>
        <begin position="92"/>
        <end position="128"/>
    </location>
</feature>
<dbReference type="AlphaFoldDB" id="A0A250X7H7"/>
<dbReference type="Pfam" id="PF12755">
    <property type="entry name" value="Vac14_Fab1_bd"/>
    <property type="match status" value="1"/>
</dbReference>
<name>A0A250X7H7_9CHLO</name>
<dbReference type="SUPFAM" id="SSF48371">
    <property type="entry name" value="ARM repeat"/>
    <property type="match status" value="1"/>
</dbReference>
<evidence type="ECO:0000256" key="2">
    <source>
        <dbReference type="ARBA" id="ARBA00010225"/>
    </source>
</evidence>
<dbReference type="GO" id="GO:0010008">
    <property type="term" value="C:endosome membrane"/>
    <property type="evidence" value="ECO:0007669"/>
    <property type="project" value="TreeGrafter"/>
</dbReference>
<dbReference type="OrthoDB" id="5574975at2759"/>
<dbReference type="STRING" id="1157962.A0A250X7H7"/>
<dbReference type="Pfam" id="PF11916">
    <property type="entry name" value="Vac14_Fig4_bd"/>
    <property type="match status" value="1"/>
</dbReference>
<protein>
    <recommendedName>
        <fullName evidence="7">Vacuolar protein 14 C-terminal Fig4-binding domain-containing protein</fullName>
    </recommendedName>
</protein>
<keyword evidence="9" id="KW-1185">Reference proteome</keyword>
<dbReference type="PANTHER" id="PTHR16023:SF0">
    <property type="entry name" value="PROTEIN VAC14 HOMOLOG"/>
    <property type="match status" value="1"/>
</dbReference>
<feature type="domain" description="Vacuolar protein 14 C-terminal Fig4-binding" evidence="7">
    <location>
        <begin position="432"/>
        <end position="610"/>
    </location>
</feature>
<dbReference type="Gene3D" id="1.25.10.10">
    <property type="entry name" value="Leucine-rich Repeat Variant"/>
    <property type="match status" value="3"/>
</dbReference>
<evidence type="ECO:0000256" key="6">
    <source>
        <dbReference type="SAM" id="MobiDB-lite"/>
    </source>
</evidence>
<evidence type="ECO:0000313" key="9">
    <source>
        <dbReference type="Proteomes" id="UP000232323"/>
    </source>
</evidence>
<evidence type="ECO:0000259" key="7">
    <source>
        <dbReference type="Pfam" id="PF11916"/>
    </source>
</evidence>
<proteinExistence type="inferred from homology"/>
<dbReference type="PROSITE" id="PS50077">
    <property type="entry name" value="HEAT_REPEAT"/>
    <property type="match status" value="1"/>
</dbReference>
<feature type="compositionally biased region" description="Low complexity" evidence="6">
    <location>
        <begin position="696"/>
        <end position="705"/>
    </location>
</feature>
<evidence type="ECO:0000256" key="4">
    <source>
        <dbReference type="ARBA" id="ARBA00023136"/>
    </source>
</evidence>
<reference evidence="8 9" key="1">
    <citation type="submission" date="2017-08" db="EMBL/GenBank/DDBJ databases">
        <title>Acidophilic green algal genome provides insights into adaptation to an acidic environment.</title>
        <authorList>
            <person name="Hirooka S."/>
            <person name="Hirose Y."/>
            <person name="Kanesaki Y."/>
            <person name="Higuchi S."/>
            <person name="Fujiwara T."/>
            <person name="Onuma R."/>
            <person name="Era A."/>
            <person name="Ohbayashi R."/>
            <person name="Uzuka A."/>
            <person name="Nozaki H."/>
            <person name="Yoshikawa H."/>
            <person name="Miyagishima S.Y."/>
        </authorList>
    </citation>
    <scope>NUCLEOTIDE SEQUENCE [LARGE SCALE GENOMIC DNA]</scope>
    <source>
        <strain evidence="8 9">NIES-2499</strain>
    </source>
</reference>
<dbReference type="InterPro" id="IPR011989">
    <property type="entry name" value="ARM-like"/>
</dbReference>
<comment type="caution">
    <text evidence="8">The sequence shown here is derived from an EMBL/GenBank/DDBJ whole genome shotgun (WGS) entry which is preliminary data.</text>
</comment>
<dbReference type="EMBL" id="BEGY01000036">
    <property type="protein sequence ID" value="GAX78869.1"/>
    <property type="molecule type" value="Genomic_DNA"/>
</dbReference>
<dbReference type="InterPro" id="IPR016024">
    <property type="entry name" value="ARM-type_fold"/>
</dbReference>
<dbReference type="GO" id="GO:0006661">
    <property type="term" value="P:phosphatidylinositol biosynthetic process"/>
    <property type="evidence" value="ECO:0007669"/>
    <property type="project" value="InterPro"/>
</dbReference>